<evidence type="ECO:0000313" key="3">
    <source>
        <dbReference type="EMBL" id="QDT13847.1"/>
    </source>
</evidence>
<keyword evidence="4" id="KW-1185">Reference proteome</keyword>
<accession>A0A517P3A5</accession>
<keyword evidence="1" id="KW-0732">Signal</keyword>
<dbReference type="InterPro" id="IPR051781">
    <property type="entry name" value="Metallo-dep_Hydrolase"/>
</dbReference>
<dbReference type="PANTHER" id="PTHR43135">
    <property type="entry name" value="ALPHA-D-RIBOSE 1-METHYLPHOSPHONATE 5-TRIPHOSPHATE DIPHOSPHATASE"/>
    <property type="match status" value="1"/>
</dbReference>
<protein>
    <recommendedName>
        <fullName evidence="2">Amidohydrolase-related domain-containing protein</fullName>
    </recommendedName>
</protein>
<dbReference type="SUPFAM" id="SSF51556">
    <property type="entry name" value="Metallo-dependent hydrolases"/>
    <property type="match status" value="1"/>
</dbReference>
<sequence precursor="true">MRTTIYSQVRLAIAVCVVMTAPSLSVAHDQVPGKQQQRPIVIKGATIHTVDGPTIENGSVLFEQGKITAVGKAVVVPAKAIEIQAGDMHVYPGLIEPITDLGLREINAVEETSDTTERGERNPNVKSWVAVNPDSELIPVARAGGVLTAMTAPRGRFLRGQTAVINLDGWTVADMTLLSPAGLYVDWRWMEPTDQDDKKRIAKRTERHEEFSALIAEATRYGEGRQANPSDTPTDVRLESLLAVIAGKYPLIAQANDQATIESAIAWAQSHQLKLIIYGGYDAPHCAELLINYDVPVIVGSVYRLPMRRNDAYDTAYTLPARLQTAGIRYCIGGAGAGSPGGAAAARNLPYHAGNAVAYGLSRNQAVRSITLSAAEILGVADRIGSITVGKDATLVIADGDILETSTNIVQAWIGGREVDLGSRHKTLYEKYRKKYSR</sequence>
<gene>
    <name evidence="3" type="ORF">K239x_58670</name>
</gene>
<dbReference type="InterPro" id="IPR006680">
    <property type="entry name" value="Amidohydro-rel"/>
</dbReference>
<dbReference type="Gene3D" id="2.30.40.10">
    <property type="entry name" value="Urease, subunit C, domain 1"/>
    <property type="match status" value="1"/>
</dbReference>
<feature type="domain" description="Amidohydrolase-related" evidence="2">
    <location>
        <begin position="352"/>
        <end position="417"/>
    </location>
</feature>
<dbReference type="InterPro" id="IPR011059">
    <property type="entry name" value="Metal-dep_hydrolase_composite"/>
</dbReference>
<dbReference type="InterPro" id="IPR032466">
    <property type="entry name" value="Metal_Hydrolase"/>
</dbReference>
<proteinExistence type="predicted"/>
<dbReference type="GO" id="GO:0016810">
    <property type="term" value="F:hydrolase activity, acting on carbon-nitrogen (but not peptide) bonds"/>
    <property type="evidence" value="ECO:0007669"/>
    <property type="project" value="InterPro"/>
</dbReference>
<dbReference type="SUPFAM" id="SSF51338">
    <property type="entry name" value="Composite domain of metallo-dependent hydrolases"/>
    <property type="match status" value="1"/>
</dbReference>
<dbReference type="PANTHER" id="PTHR43135:SF3">
    <property type="entry name" value="ALPHA-D-RIBOSE 1-METHYLPHOSPHONATE 5-TRIPHOSPHATE DIPHOSPHATASE"/>
    <property type="match status" value="1"/>
</dbReference>
<dbReference type="Gene3D" id="3.20.20.140">
    <property type="entry name" value="Metal-dependent hydrolases"/>
    <property type="match status" value="1"/>
</dbReference>
<reference evidence="3 4" key="1">
    <citation type="submission" date="2019-02" db="EMBL/GenBank/DDBJ databases">
        <title>Deep-cultivation of Planctomycetes and their phenomic and genomic characterization uncovers novel biology.</title>
        <authorList>
            <person name="Wiegand S."/>
            <person name="Jogler M."/>
            <person name="Boedeker C."/>
            <person name="Pinto D."/>
            <person name="Vollmers J."/>
            <person name="Rivas-Marin E."/>
            <person name="Kohn T."/>
            <person name="Peeters S.H."/>
            <person name="Heuer A."/>
            <person name="Rast P."/>
            <person name="Oberbeckmann S."/>
            <person name="Bunk B."/>
            <person name="Jeske O."/>
            <person name="Meyerdierks A."/>
            <person name="Storesund J.E."/>
            <person name="Kallscheuer N."/>
            <person name="Luecker S."/>
            <person name="Lage O.M."/>
            <person name="Pohl T."/>
            <person name="Merkel B.J."/>
            <person name="Hornburger P."/>
            <person name="Mueller R.-W."/>
            <person name="Bruemmer F."/>
            <person name="Labrenz M."/>
            <person name="Spormann A.M."/>
            <person name="Op den Camp H."/>
            <person name="Overmann J."/>
            <person name="Amann R."/>
            <person name="Jetten M.S.M."/>
            <person name="Mascher T."/>
            <person name="Medema M.H."/>
            <person name="Devos D.P."/>
            <person name="Kaster A.-K."/>
            <person name="Ovreas L."/>
            <person name="Rohde M."/>
            <person name="Galperin M.Y."/>
            <person name="Jogler C."/>
        </authorList>
    </citation>
    <scope>NUCLEOTIDE SEQUENCE [LARGE SCALE GENOMIC DNA]</scope>
    <source>
        <strain evidence="3 4">K23_9</strain>
    </source>
</reference>
<evidence type="ECO:0000313" key="4">
    <source>
        <dbReference type="Proteomes" id="UP000319817"/>
    </source>
</evidence>
<evidence type="ECO:0000259" key="2">
    <source>
        <dbReference type="Pfam" id="PF01979"/>
    </source>
</evidence>
<feature type="chain" id="PRO_5022061050" description="Amidohydrolase-related domain-containing protein" evidence="1">
    <location>
        <begin position="28"/>
        <end position="438"/>
    </location>
</feature>
<dbReference type="EMBL" id="CP036526">
    <property type="protein sequence ID" value="QDT13847.1"/>
    <property type="molecule type" value="Genomic_DNA"/>
</dbReference>
<organism evidence="3 4">
    <name type="scientific">Stieleria marina</name>
    <dbReference type="NCBI Taxonomy" id="1930275"/>
    <lineage>
        <taxon>Bacteria</taxon>
        <taxon>Pseudomonadati</taxon>
        <taxon>Planctomycetota</taxon>
        <taxon>Planctomycetia</taxon>
        <taxon>Pirellulales</taxon>
        <taxon>Pirellulaceae</taxon>
        <taxon>Stieleria</taxon>
    </lineage>
</organism>
<dbReference type="RefSeq" id="WP_419189470.1">
    <property type="nucleotide sequence ID" value="NZ_CP036526.1"/>
</dbReference>
<dbReference type="Proteomes" id="UP000319817">
    <property type="component" value="Chromosome"/>
</dbReference>
<dbReference type="Pfam" id="PF01979">
    <property type="entry name" value="Amidohydro_1"/>
    <property type="match status" value="1"/>
</dbReference>
<feature type="signal peptide" evidence="1">
    <location>
        <begin position="1"/>
        <end position="27"/>
    </location>
</feature>
<dbReference type="AlphaFoldDB" id="A0A517P3A5"/>
<name>A0A517P3A5_9BACT</name>
<evidence type="ECO:0000256" key="1">
    <source>
        <dbReference type="SAM" id="SignalP"/>
    </source>
</evidence>